<feature type="domain" description="Core-binding (CB)" evidence="7">
    <location>
        <begin position="171"/>
        <end position="254"/>
    </location>
</feature>
<evidence type="ECO:0000259" key="6">
    <source>
        <dbReference type="PROSITE" id="PS51898"/>
    </source>
</evidence>
<dbReference type="GO" id="GO:0003677">
    <property type="term" value="F:DNA binding"/>
    <property type="evidence" value="ECO:0007669"/>
    <property type="project" value="UniProtKB-UniRule"/>
</dbReference>
<keyword evidence="3 5" id="KW-0238">DNA-binding</keyword>
<dbReference type="PANTHER" id="PTHR30349:SF64">
    <property type="entry name" value="PROPHAGE INTEGRASE INTD-RELATED"/>
    <property type="match status" value="1"/>
</dbReference>
<name>A0A3E0D792_9BACT</name>
<keyword evidence="4" id="KW-0233">DNA recombination</keyword>
<evidence type="ECO:0000256" key="3">
    <source>
        <dbReference type="ARBA" id="ARBA00023125"/>
    </source>
</evidence>
<dbReference type="RefSeq" id="WP_240511008.1">
    <property type="nucleotide sequence ID" value="NZ_MSSW01000073.1"/>
</dbReference>
<proteinExistence type="inferred from homology"/>
<accession>A0A3E0D792</accession>
<dbReference type="PROSITE" id="PS51900">
    <property type="entry name" value="CB"/>
    <property type="match status" value="1"/>
</dbReference>
<evidence type="ECO:0000256" key="1">
    <source>
        <dbReference type="ARBA" id="ARBA00008857"/>
    </source>
</evidence>
<dbReference type="InterPro" id="IPR050090">
    <property type="entry name" value="Tyrosine_recombinase_XerCD"/>
</dbReference>
<dbReference type="InterPro" id="IPR010998">
    <property type="entry name" value="Integrase_recombinase_N"/>
</dbReference>
<gene>
    <name evidence="8" type="ORF">C8N25_13417</name>
</gene>
<comment type="caution">
    <text evidence="8">The sequence shown here is derived from an EMBL/GenBank/DDBJ whole genome shotgun (WGS) entry which is preliminary data.</text>
</comment>
<evidence type="ECO:0000313" key="9">
    <source>
        <dbReference type="Proteomes" id="UP000256405"/>
    </source>
</evidence>
<evidence type="ECO:0000256" key="4">
    <source>
        <dbReference type="ARBA" id="ARBA00023172"/>
    </source>
</evidence>
<dbReference type="InterPro" id="IPR004107">
    <property type="entry name" value="Integrase_SAM-like_N"/>
</dbReference>
<evidence type="ECO:0000259" key="7">
    <source>
        <dbReference type="PROSITE" id="PS51900"/>
    </source>
</evidence>
<dbReference type="EMBL" id="QUNF01000034">
    <property type="protein sequence ID" value="REG78414.1"/>
    <property type="molecule type" value="Genomic_DNA"/>
</dbReference>
<dbReference type="PANTHER" id="PTHR30349">
    <property type="entry name" value="PHAGE INTEGRASE-RELATED"/>
    <property type="match status" value="1"/>
</dbReference>
<dbReference type="AlphaFoldDB" id="A0A3E0D792"/>
<dbReference type="Pfam" id="PF13495">
    <property type="entry name" value="Phage_int_SAM_4"/>
    <property type="match status" value="1"/>
</dbReference>
<dbReference type="InterPro" id="IPR013762">
    <property type="entry name" value="Integrase-like_cat_sf"/>
</dbReference>
<dbReference type="Gene3D" id="1.10.443.10">
    <property type="entry name" value="Intergrase catalytic core"/>
    <property type="match status" value="1"/>
</dbReference>
<dbReference type="Pfam" id="PF00589">
    <property type="entry name" value="Phage_integrase"/>
    <property type="match status" value="1"/>
</dbReference>
<protein>
    <submittedName>
        <fullName evidence="8">Site-specific recombinase XerD</fullName>
    </submittedName>
</protein>
<dbReference type="InterPro" id="IPR011010">
    <property type="entry name" value="DNA_brk_join_enz"/>
</dbReference>
<dbReference type="Proteomes" id="UP000256405">
    <property type="component" value="Unassembled WGS sequence"/>
</dbReference>
<dbReference type="GO" id="GO:0015074">
    <property type="term" value="P:DNA integration"/>
    <property type="evidence" value="ECO:0007669"/>
    <property type="project" value="UniProtKB-KW"/>
</dbReference>
<dbReference type="SUPFAM" id="SSF56349">
    <property type="entry name" value="DNA breaking-rejoining enzymes"/>
    <property type="match status" value="1"/>
</dbReference>
<keyword evidence="2" id="KW-0229">DNA integration</keyword>
<dbReference type="GO" id="GO:0006310">
    <property type="term" value="P:DNA recombination"/>
    <property type="evidence" value="ECO:0007669"/>
    <property type="project" value="UniProtKB-KW"/>
</dbReference>
<organism evidence="8 9">
    <name type="scientific">Algoriphagus antarcticus</name>
    <dbReference type="NCBI Taxonomy" id="238540"/>
    <lineage>
        <taxon>Bacteria</taxon>
        <taxon>Pseudomonadati</taxon>
        <taxon>Bacteroidota</taxon>
        <taxon>Cytophagia</taxon>
        <taxon>Cytophagales</taxon>
        <taxon>Cyclobacteriaceae</taxon>
        <taxon>Algoriphagus</taxon>
    </lineage>
</organism>
<sequence length="455" mass="52979">MMKSGPIEIRVIGRKILLKIPKNEQDIQFIRSIRYVRWNQSGFHWEIPHYPGNLERITSYFGDRVDSLEKSAEIPVTLSGHSALQKDQVLMIRTNSGRIKLIFGYLTELIKHIKTIPYHHWDGKNKWWTIPYSEQFEAEIKMKIGQLGLTFSYEQEGKNEGVPKASPLSFSNYKKCPEAYVHKLEERRYSQSTIRSYVPLFEEFINHFPDSEIDSLGEKEIMEFSRFLVNERKVSSSHQNQAINAIKFYYEKVKGGERKYYHVDRPIREKILPEVCSEEEIIAILKAIDNLKHKAILMTIYSAGLRIGELVNLKIKNIDSKRMQIRIEQAKGKKDRYTLLSNRTLLTLRDYIQKERPHEYLFEGQGSTAEKPMRYSTTSISAILKTAVSKTTIKKKITVHTLRHSFATHLLERGTDIRYIQSLLGHESPKTTQIYTHITTKGFDQIISPLDALDL</sequence>
<dbReference type="InterPro" id="IPR044068">
    <property type="entry name" value="CB"/>
</dbReference>
<comment type="similarity">
    <text evidence="1">Belongs to the 'phage' integrase family.</text>
</comment>
<feature type="domain" description="Tyr recombinase" evidence="6">
    <location>
        <begin position="271"/>
        <end position="448"/>
    </location>
</feature>
<evidence type="ECO:0000313" key="8">
    <source>
        <dbReference type="EMBL" id="REG78414.1"/>
    </source>
</evidence>
<dbReference type="Gene3D" id="1.10.150.130">
    <property type="match status" value="1"/>
</dbReference>
<evidence type="ECO:0000256" key="5">
    <source>
        <dbReference type="PROSITE-ProRule" id="PRU01248"/>
    </source>
</evidence>
<dbReference type="InterPro" id="IPR002104">
    <property type="entry name" value="Integrase_catalytic"/>
</dbReference>
<keyword evidence="9" id="KW-1185">Reference proteome</keyword>
<reference evidence="8 9" key="1">
    <citation type="submission" date="2018-08" db="EMBL/GenBank/DDBJ databases">
        <title>Genomic Encyclopedia of Archaeal and Bacterial Type Strains, Phase II (KMG-II): from individual species to whole genera.</title>
        <authorList>
            <person name="Goeker M."/>
        </authorList>
    </citation>
    <scope>NUCLEOTIDE SEQUENCE [LARGE SCALE GENOMIC DNA]</scope>
    <source>
        <strain evidence="8 9">DSM 15986</strain>
    </source>
</reference>
<evidence type="ECO:0000256" key="2">
    <source>
        <dbReference type="ARBA" id="ARBA00022908"/>
    </source>
</evidence>
<dbReference type="PROSITE" id="PS51898">
    <property type="entry name" value="TYR_RECOMBINASE"/>
    <property type="match status" value="1"/>
</dbReference>